<dbReference type="PANTHER" id="PTHR34846:SF10">
    <property type="entry name" value="CYTOPLASMIC PROTEIN"/>
    <property type="match status" value="1"/>
</dbReference>
<dbReference type="SUPFAM" id="SSF69118">
    <property type="entry name" value="AhpD-like"/>
    <property type="match status" value="1"/>
</dbReference>
<evidence type="ECO:0000259" key="1">
    <source>
        <dbReference type="Pfam" id="PF02627"/>
    </source>
</evidence>
<sequence>MSTSRLSFTEQSKVAVRKLFDLSAAAGKESIEKSLINLIEIRASQINGCAFCLDMHVKQATIDGERTLRLLHVPTWRESPLFSEREKMALEWTEAITNIAGGVSDSLYERARKVFSEKELSDLTVLVGAINMWNRLNVPFQSVPGSMDGQLGIAKSGLS</sequence>
<dbReference type="InterPro" id="IPR004675">
    <property type="entry name" value="AhpD_core"/>
</dbReference>
<dbReference type="NCBIfam" id="TIGR00778">
    <property type="entry name" value="ahpD_dom"/>
    <property type="match status" value="1"/>
</dbReference>
<dbReference type="Gene3D" id="1.20.1290.10">
    <property type="entry name" value="AhpD-like"/>
    <property type="match status" value="1"/>
</dbReference>
<name>A0ABZ2M9N9_9BACT</name>
<feature type="domain" description="Carboxymuconolactone decarboxylase-like" evidence="1">
    <location>
        <begin position="21"/>
        <end position="95"/>
    </location>
</feature>
<evidence type="ECO:0000313" key="3">
    <source>
        <dbReference type="Proteomes" id="UP001370348"/>
    </source>
</evidence>
<proteinExistence type="predicted"/>
<evidence type="ECO:0000313" key="2">
    <source>
        <dbReference type="EMBL" id="WXB19226.1"/>
    </source>
</evidence>
<dbReference type="Pfam" id="PF02627">
    <property type="entry name" value="CMD"/>
    <property type="match status" value="1"/>
</dbReference>
<gene>
    <name evidence="2" type="ORF">LZC94_18565</name>
</gene>
<dbReference type="RefSeq" id="WP_394828850.1">
    <property type="nucleotide sequence ID" value="NZ_CP089984.1"/>
</dbReference>
<keyword evidence="3" id="KW-1185">Reference proteome</keyword>
<dbReference type="PANTHER" id="PTHR34846">
    <property type="entry name" value="4-CARBOXYMUCONOLACTONE DECARBOXYLASE FAMILY PROTEIN (AFU_ORTHOLOGUE AFUA_6G11590)"/>
    <property type="match status" value="1"/>
</dbReference>
<dbReference type="EMBL" id="CP089984">
    <property type="protein sequence ID" value="WXB19226.1"/>
    <property type="molecule type" value="Genomic_DNA"/>
</dbReference>
<protein>
    <submittedName>
        <fullName evidence="2">Carboxymuconolactone decarboxylase family protein</fullName>
    </submittedName>
</protein>
<dbReference type="Proteomes" id="UP001370348">
    <property type="component" value="Chromosome"/>
</dbReference>
<dbReference type="InterPro" id="IPR003779">
    <property type="entry name" value="CMD-like"/>
</dbReference>
<dbReference type="InterPro" id="IPR029032">
    <property type="entry name" value="AhpD-like"/>
</dbReference>
<accession>A0ABZ2M9N9</accession>
<reference evidence="2 3" key="1">
    <citation type="submission" date="2021-12" db="EMBL/GenBank/DDBJ databases">
        <title>Discovery of the Pendulisporaceae a myxobacterial family with distinct sporulation behavior and unique specialized metabolism.</title>
        <authorList>
            <person name="Garcia R."/>
            <person name="Popoff A."/>
            <person name="Bader C.D."/>
            <person name="Loehr J."/>
            <person name="Walesch S."/>
            <person name="Walt C."/>
            <person name="Boldt J."/>
            <person name="Bunk B."/>
            <person name="Haeckl F.J.F.P.J."/>
            <person name="Gunesch A.P."/>
            <person name="Birkelbach J."/>
            <person name="Nuebel U."/>
            <person name="Pietschmann T."/>
            <person name="Bach T."/>
            <person name="Mueller R."/>
        </authorList>
    </citation>
    <scope>NUCLEOTIDE SEQUENCE [LARGE SCALE GENOMIC DNA]</scope>
    <source>
        <strain evidence="2 3">MSr11954</strain>
    </source>
</reference>
<organism evidence="2 3">
    <name type="scientific">Pendulispora albinea</name>
    <dbReference type="NCBI Taxonomy" id="2741071"/>
    <lineage>
        <taxon>Bacteria</taxon>
        <taxon>Pseudomonadati</taxon>
        <taxon>Myxococcota</taxon>
        <taxon>Myxococcia</taxon>
        <taxon>Myxococcales</taxon>
        <taxon>Sorangiineae</taxon>
        <taxon>Pendulisporaceae</taxon>
        <taxon>Pendulispora</taxon>
    </lineage>
</organism>